<dbReference type="SMART" id="SM00326">
    <property type="entry name" value="SH3"/>
    <property type="match status" value="1"/>
</dbReference>
<feature type="domain" description="SH3" evidence="5">
    <location>
        <begin position="26"/>
        <end position="85"/>
    </location>
</feature>
<evidence type="ECO:0000259" key="8">
    <source>
        <dbReference type="PROSITE" id="PS50238"/>
    </source>
</evidence>
<evidence type="ECO:0000256" key="1">
    <source>
        <dbReference type="ARBA" id="ARBA00022443"/>
    </source>
</evidence>
<dbReference type="PANTHER" id="PTHR23176">
    <property type="entry name" value="RHO/RAC/CDC GTPASE-ACTIVATING PROTEIN"/>
    <property type="match status" value="1"/>
</dbReference>
<dbReference type="Pfam" id="PF00397">
    <property type="entry name" value="WW"/>
    <property type="match status" value="1"/>
</dbReference>
<evidence type="ECO:0000259" key="6">
    <source>
        <dbReference type="PROSITE" id="PS50003"/>
    </source>
</evidence>
<dbReference type="CDD" id="cd00174">
    <property type="entry name" value="SH3"/>
    <property type="match status" value="1"/>
</dbReference>
<protein>
    <submittedName>
        <fullName evidence="9">Uncharacterized protein</fullName>
    </submittedName>
</protein>
<dbReference type="PROSITE" id="PS50020">
    <property type="entry name" value="WW_DOMAIN_2"/>
    <property type="match status" value="1"/>
</dbReference>
<dbReference type="OrthoDB" id="79452at2759"/>
<feature type="region of interest" description="Disordered" evidence="4">
    <location>
        <begin position="267"/>
        <end position="286"/>
    </location>
</feature>
<dbReference type="CDD" id="cd00201">
    <property type="entry name" value="WW"/>
    <property type="match status" value="1"/>
</dbReference>
<dbReference type="PROSITE" id="PS50002">
    <property type="entry name" value="SH3"/>
    <property type="match status" value="1"/>
</dbReference>
<dbReference type="InterPro" id="IPR001202">
    <property type="entry name" value="WW_dom"/>
</dbReference>
<dbReference type="AlphaFoldDB" id="A0A177W788"/>
<reference evidence="9 10" key="2">
    <citation type="submission" date="2016-05" db="EMBL/GenBank/DDBJ databases">
        <title>Lineage-specific infection strategies underlie the spectrum of fungal disease in amphibians.</title>
        <authorList>
            <person name="Cuomo C.A."/>
            <person name="Farrer R.A."/>
            <person name="James T."/>
            <person name="Longcore J."/>
            <person name="Birren B."/>
        </authorList>
    </citation>
    <scope>NUCLEOTIDE SEQUENCE [LARGE SCALE GENOMIC DNA]</scope>
    <source>
        <strain evidence="9 10">JEL423</strain>
    </source>
</reference>
<dbReference type="Pfam" id="PF00169">
    <property type="entry name" value="PH"/>
    <property type="match status" value="1"/>
</dbReference>
<feature type="domain" description="WW" evidence="7">
    <location>
        <begin position="206"/>
        <end position="239"/>
    </location>
</feature>
<gene>
    <name evidence="9" type="ORF">BDEG_20170</name>
</gene>
<accession>A0A177W788</accession>
<evidence type="ECO:0000256" key="3">
    <source>
        <dbReference type="PROSITE-ProRule" id="PRU00192"/>
    </source>
</evidence>
<dbReference type="SMART" id="SM00324">
    <property type="entry name" value="RhoGAP"/>
    <property type="match status" value="1"/>
</dbReference>
<dbReference type="Pfam" id="PF00620">
    <property type="entry name" value="RhoGAP"/>
    <property type="match status" value="1"/>
</dbReference>
<dbReference type="VEuPathDB" id="FungiDB:BDEG_20170"/>
<dbReference type="InterPro" id="IPR036020">
    <property type="entry name" value="WW_dom_sf"/>
</dbReference>
<dbReference type="InterPro" id="IPR001849">
    <property type="entry name" value="PH_domain"/>
</dbReference>
<dbReference type="Pfam" id="PF14604">
    <property type="entry name" value="SH3_9"/>
    <property type="match status" value="1"/>
</dbReference>
<dbReference type="Gene3D" id="2.30.29.30">
    <property type="entry name" value="Pleckstrin-homology domain (PH domain)/Phosphotyrosine-binding domain (PTB)"/>
    <property type="match status" value="1"/>
</dbReference>
<dbReference type="InterPro" id="IPR001452">
    <property type="entry name" value="SH3_domain"/>
</dbReference>
<dbReference type="GO" id="GO:0005096">
    <property type="term" value="F:GTPase activator activity"/>
    <property type="evidence" value="ECO:0007669"/>
    <property type="project" value="UniProtKB-KW"/>
</dbReference>
<keyword evidence="1 3" id="KW-0728">SH3 domain</keyword>
<dbReference type="GO" id="GO:0007165">
    <property type="term" value="P:signal transduction"/>
    <property type="evidence" value="ECO:0007669"/>
    <property type="project" value="InterPro"/>
</dbReference>
<evidence type="ECO:0000259" key="7">
    <source>
        <dbReference type="PROSITE" id="PS50020"/>
    </source>
</evidence>
<organism evidence="9 10">
    <name type="scientific">Batrachochytrium dendrobatidis (strain JEL423)</name>
    <dbReference type="NCBI Taxonomy" id="403673"/>
    <lineage>
        <taxon>Eukaryota</taxon>
        <taxon>Fungi</taxon>
        <taxon>Fungi incertae sedis</taxon>
        <taxon>Chytridiomycota</taxon>
        <taxon>Chytridiomycota incertae sedis</taxon>
        <taxon>Chytridiomycetes</taxon>
        <taxon>Rhizophydiales</taxon>
        <taxon>Rhizophydiales incertae sedis</taxon>
        <taxon>Batrachochytrium</taxon>
    </lineage>
</organism>
<dbReference type="PROSITE" id="PS50238">
    <property type="entry name" value="RHOGAP"/>
    <property type="match status" value="1"/>
</dbReference>
<dbReference type="InterPro" id="IPR011993">
    <property type="entry name" value="PH-like_dom_sf"/>
</dbReference>
<evidence type="ECO:0000259" key="5">
    <source>
        <dbReference type="PROSITE" id="PS50002"/>
    </source>
</evidence>
<feature type="region of interest" description="Disordered" evidence="4">
    <location>
        <begin position="459"/>
        <end position="488"/>
    </location>
</feature>
<evidence type="ECO:0000313" key="10">
    <source>
        <dbReference type="Proteomes" id="UP000077115"/>
    </source>
</evidence>
<evidence type="ECO:0000256" key="4">
    <source>
        <dbReference type="SAM" id="MobiDB-lite"/>
    </source>
</evidence>
<sequence>MNDSSTTTDASSMSVANAAPVNTAVTKQRIAIALWNYDAQEDNELSFEAGDRIIITEFCNADWFEGSLCSAFGFFPANHVKVLPEASSISVLPSSADNLRSGFTSISSDLIPHHSLDLNGVLMSETVLDKDSLTSHSDVNVTPETRVCEFTNTGSLRDLGAESKDTFQSLDLLPEVDREEDTDNDTLEVSRSLGRSTCVEYQSEDNLADDGWHVVTTEDGQKYYWNSATGETSWNAPYGDTPTASFDNLSIHDRPEKVPTVGIQKESLDSSRMVSQSPSRDTASQSVVRENLRITSALAQIETVVPELIRREGWLAYKSRKEFGGVDPKRTHSWHNHWAIVCVGFLIFYKDEPARLKKRSDKGHIGPSLVVTLESITIAREKDSNKKKQTVFTIQTRSGAVWALQPQNESEVNEWVTTISEATREASTAAEYENVTEKLFAHQIPEEVIVEPMFKKRSDDKRLMKHDSKKKERLPIAGDTEDGDSGNKVNIKTKLNAFFKRQQEKGSPIRDTDKKEDSCSDGAIFGGFLEVQVAEEDKSIPSFVERCISTIESRGLNSQGIYRLSGNAATIQRIKTQINQMEPHTELDDDGLDLNAISGLLKLYFRELKDPLFPFLFYDRFIACMKMEDYNERLIEIKNLIQALPKTHYTVLEYLMRHLVRVAAHSETNKMEPSNLAIVFGPTIIRVPSTGNDDMQAAYANMMNMSFQNALVEAIIIQAEWIFDGSPH</sequence>
<feature type="compositionally biased region" description="Basic and acidic residues" evidence="4">
    <location>
        <begin position="459"/>
        <end position="474"/>
    </location>
</feature>
<dbReference type="PROSITE" id="PS50003">
    <property type="entry name" value="PH_DOMAIN"/>
    <property type="match status" value="1"/>
</dbReference>
<dbReference type="Gene3D" id="2.30.30.40">
    <property type="entry name" value="SH3 Domains"/>
    <property type="match status" value="1"/>
</dbReference>
<dbReference type="EMBL" id="DS022300">
    <property type="protein sequence ID" value="OAJ35948.1"/>
    <property type="molecule type" value="Genomic_DNA"/>
</dbReference>
<feature type="compositionally biased region" description="Polar residues" evidence="4">
    <location>
        <begin position="270"/>
        <end position="286"/>
    </location>
</feature>
<dbReference type="InterPro" id="IPR008936">
    <property type="entry name" value="Rho_GTPase_activation_prot"/>
</dbReference>
<evidence type="ECO:0000313" key="9">
    <source>
        <dbReference type="EMBL" id="OAJ35948.1"/>
    </source>
</evidence>
<evidence type="ECO:0000256" key="2">
    <source>
        <dbReference type="ARBA" id="ARBA00022468"/>
    </source>
</evidence>
<dbReference type="GO" id="GO:0005737">
    <property type="term" value="C:cytoplasm"/>
    <property type="evidence" value="ECO:0007669"/>
    <property type="project" value="TreeGrafter"/>
</dbReference>
<feature type="domain" description="PH" evidence="6">
    <location>
        <begin position="308"/>
        <end position="424"/>
    </location>
</feature>
<keyword evidence="2" id="KW-0343">GTPase activation</keyword>
<dbReference type="SUPFAM" id="SSF50044">
    <property type="entry name" value="SH3-domain"/>
    <property type="match status" value="1"/>
</dbReference>
<proteinExistence type="predicted"/>
<dbReference type="STRING" id="403673.A0A177W788"/>
<dbReference type="Gene3D" id="1.10.555.10">
    <property type="entry name" value="Rho GTPase activation protein"/>
    <property type="match status" value="1"/>
</dbReference>
<dbReference type="eggNOG" id="KOG4407">
    <property type="taxonomic scope" value="Eukaryota"/>
</dbReference>
<feature type="domain" description="Rho-GAP" evidence="8">
    <location>
        <begin position="527"/>
        <end position="723"/>
    </location>
</feature>
<dbReference type="InterPro" id="IPR000198">
    <property type="entry name" value="RhoGAP_dom"/>
</dbReference>
<dbReference type="SMART" id="SM00456">
    <property type="entry name" value="WW"/>
    <property type="match status" value="1"/>
</dbReference>
<dbReference type="SUPFAM" id="SSF51045">
    <property type="entry name" value="WW domain"/>
    <property type="match status" value="1"/>
</dbReference>
<dbReference type="Gene3D" id="2.20.70.10">
    <property type="match status" value="1"/>
</dbReference>
<dbReference type="Proteomes" id="UP000077115">
    <property type="component" value="Unassembled WGS sequence"/>
</dbReference>
<dbReference type="SUPFAM" id="SSF48350">
    <property type="entry name" value="GTPase activation domain, GAP"/>
    <property type="match status" value="1"/>
</dbReference>
<dbReference type="SUPFAM" id="SSF50729">
    <property type="entry name" value="PH domain-like"/>
    <property type="match status" value="1"/>
</dbReference>
<dbReference type="InterPro" id="IPR036028">
    <property type="entry name" value="SH3-like_dom_sf"/>
</dbReference>
<dbReference type="InterPro" id="IPR050729">
    <property type="entry name" value="Rho-GAP"/>
</dbReference>
<dbReference type="SMART" id="SM00233">
    <property type="entry name" value="PH"/>
    <property type="match status" value="1"/>
</dbReference>
<dbReference type="PANTHER" id="PTHR23176:SF129">
    <property type="entry name" value="RHO GTPASE ACTIVATING PROTEIN AT 16F, ISOFORM E-RELATED"/>
    <property type="match status" value="1"/>
</dbReference>
<name>A0A177W788_BATDL</name>
<reference evidence="9 10" key="1">
    <citation type="submission" date="2006-10" db="EMBL/GenBank/DDBJ databases">
        <title>The Genome Sequence of Batrachochytrium dendrobatidis JEL423.</title>
        <authorList>
            <consortium name="The Broad Institute Genome Sequencing Platform"/>
            <person name="Birren B."/>
            <person name="Lander E."/>
            <person name="Galagan J."/>
            <person name="Cuomo C."/>
            <person name="Devon K."/>
            <person name="Jaffe D."/>
            <person name="Butler J."/>
            <person name="Alvarez P."/>
            <person name="Gnerre S."/>
            <person name="Grabherr M."/>
            <person name="Kleber M."/>
            <person name="Mauceli E."/>
            <person name="Brockman W."/>
            <person name="Young S."/>
            <person name="LaButti K."/>
            <person name="Sykes S."/>
            <person name="DeCaprio D."/>
            <person name="Crawford M."/>
            <person name="Koehrsen M."/>
            <person name="Engels R."/>
            <person name="Montgomery P."/>
            <person name="Pearson M."/>
            <person name="Howarth C."/>
            <person name="Larson L."/>
            <person name="White J."/>
            <person name="O'Leary S."/>
            <person name="Kodira C."/>
            <person name="Zeng Q."/>
            <person name="Yandava C."/>
            <person name="Alvarado L."/>
            <person name="Longcore J."/>
            <person name="James T."/>
        </authorList>
    </citation>
    <scope>NUCLEOTIDE SEQUENCE [LARGE SCALE GENOMIC DNA]</scope>
    <source>
        <strain evidence="9 10">JEL423</strain>
    </source>
</reference>